<dbReference type="InterPro" id="IPR000504">
    <property type="entry name" value="RRM_dom"/>
</dbReference>
<dbReference type="CDD" id="cd06257">
    <property type="entry name" value="DnaJ"/>
    <property type="match status" value="1"/>
</dbReference>
<evidence type="ECO:0000313" key="6">
    <source>
        <dbReference type="Proteomes" id="UP000007264"/>
    </source>
</evidence>
<feature type="compositionally biased region" description="Low complexity" evidence="2">
    <location>
        <begin position="141"/>
        <end position="171"/>
    </location>
</feature>
<dbReference type="PRINTS" id="PR00625">
    <property type="entry name" value="JDOMAIN"/>
</dbReference>
<organism evidence="5 6">
    <name type="scientific">Coccomyxa subellipsoidea (strain C-169)</name>
    <name type="common">Green microalga</name>
    <dbReference type="NCBI Taxonomy" id="574566"/>
    <lineage>
        <taxon>Eukaryota</taxon>
        <taxon>Viridiplantae</taxon>
        <taxon>Chlorophyta</taxon>
        <taxon>core chlorophytes</taxon>
        <taxon>Trebouxiophyceae</taxon>
        <taxon>Trebouxiophyceae incertae sedis</taxon>
        <taxon>Coccomyxaceae</taxon>
        <taxon>Coccomyxa</taxon>
        <taxon>Coccomyxa subellipsoidea</taxon>
    </lineage>
</organism>
<dbReference type="PANTHER" id="PTHR45098">
    <property type="entry name" value="DNAJ DOMAIN CONTAINING PROTEIN, EXPRESSED"/>
    <property type="match status" value="1"/>
</dbReference>
<dbReference type="SMART" id="SM00360">
    <property type="entry name" value="RRM"/>
    <property type="match status" value="1"/>
</dbReference>
<keyword evidence="1" id="KW-0694">RNA-binding</keyword>
<feature type="region of interest" description="Disordered" evidence="2">
    <location>
        <begin position="79"/>
        <end position="116"/>
    </location>
</feature>
<dbReference type="GeneID" id="17040741"/>
<feature type="domain" description="RRM" evidence="4">
    <location>
        <begin position="189"/>
        <end position="273"/>
    </location>
</feature>
<dbReference type="EMBL" id="AGSI01000009">
    <property type="protein sequence ID" value="EIE22754.1"/>
    <property type="molecule type" value="Genomic_DNA"/>
</dbReference>
<dbReference type="InterPro" id="IPR012677">
    <property type="entry name" value="Nucleotide-bd_a/b_plait_sf"/>
</dbReference>
<feature type="region of interest" description="Disordered" evidence="2">
    <location>
        <begin position="284"/>
        <end position="350"/>
    </location>
</feature>
<feature type="region of interest" description="Disordered" evidence="2">
    <location>
        <begin position="131"/>
        <end position="180"/>
    </location>
</feature>
<dbReference type="Pfam" id="PF00076">
    <property type="entry name" value="RRM_1"/>
    <property type="match status" value="1"/>
</dbReference>
<dbReference type="SUPFAM" id="SSF54928">
    <property type="entry name" value="RNA-binding domain, RBD"/>
    <property type="match status" value="1"/>
</dbReference>
<sequence length="414" mass="44282">MGEFEERQNPYTILGLEKGFESTDAEIKKAFRKLALTKHPDKQPDNPNAAAEFGVIQRAYEILLDSAAREAWDQLAKAKRAREERHAGATAKRRKMTEDLEKRERAFQTGRNEEQVARNRLHAELERLRQQHKERDAQVNAERMAAATAATMASRPQAAGNSAPSSAGPSAVPFPVPAAAPDEGPPAMTEELVRTLKVSWDARDGGYTAEELRAVFSAHGPVSDVVMRQPKKKKKSTSSAFVEMGTLEAAAAAARAANGRSDLPLLVVPFSKVASVEEGVARSAPASPLHSAPNHATNGSRHAPHLQPQRPLFPAGTRAAPQPAKQSTFASFPSSFPAGQAASGPGRPGASNGAFGSFSASSFPGVPSSGGRAAHIFGSASRAYESETLMKLQKEAERKRLIAELEAKGELVDD</sequence>
<dbReference type="KEGG" id="csl:COCSUDRAFT_63891"/>
<dbReference type="InterPro" id="IPR035979">
    <property type="entry name" value="RBD_domain_sf"/>
</dbReference>
<gene>
    <name evidence="5" type="ORF">COCSUDRAFT_63891</name>
</gene>
<dbReference type="SMART" id="SM00271">
    <property type="entry name" value="DnaJ"/>
    <property type="match status" value="1"/>
</dbReference>
<feature type="domain" description="J" evidence="3">
    <location>
        <begin position="9"/>
        <end position="76"/>
    </location>
</feature>
<comment type="caution">
    <text evidence="5">The sequence shown here is derived from an EMBL/GenBank/DDBJ whole genome shotgun (WGS) entry which is preliminary data.</text>
</comment>
<dbReference type="PANTHER" id="PTHR45098:SF1">
    <property type="entry name" value="DNAJ DOMAIN CONTAINING PROTEIN, EXPRESSED"/>
    <property type="match status" value="1"/>
</dbReference>
<dbReference type="PROSITE" id="PS50076">
    <property type="entry name" value="DNAJ_2"/>
    <property type="match status" value="1"/>
</dbReference>
<dbReference type="GO" id="GO:0003723">
    <property type="term" value="F:RNA binding"/>
    <property type="evidence" value="ECO:0007669"/>
    <property type="project" value="UniProtKB-UniRule"/>
</dbReference>
<dbReference type="InterPro" id="IPR036869">
    <property type="entry name" value="J_dom_sf"/>
</dbReference>
<evidence type="ECO:0000256" key="1">
    <source>
        <dbReference type="PROSITE-ProRule" id="PRU00176"/>
    </source>
</evidence>
<dbReference type="OrthoDB" id="442087at2759"/>
<dbReference type="AlphaFoldDB" id="I0YWI5"/>
<evidence type="ECO:0000259" key="3">
    <source>
        <dbReference type="PROSITE" id="PS50076"/>
    </source>
</evidence>
<keyword evidence="6" id="KW-1185">Reference proteome</keyword>
<dbReference type="InterPro" id="IPR001623">
    <property type="entry name" value="DnaJ_domain"/>
</dbReference>
<dbReference type="RefSeq" id="XP_005647298.1">
    <property type="nucleotide sequence ID" value="XM_005647241.1"/>
</dbReference>
<proteinExistence type="predicted"/>
<reference evidence="5 6" key="1">
    <citation type="journal article" date="2012" name="Genome Biol.">
        <title>The genome of the polar eukaryotic microalga coccomyxa subellipsoidea reveals traits of cold adaptation.</title>
        <authorList>
            <person name="Blanc G."/>
            <person name="Agarkova I."/>
            <person name="Grimwood J."/>
            <person name="Kuo A."/>
            <person name="Brueggeman A."/>
            <person name="Dunigan D."/>
            <person name="Gurnon J."/>
            <person name="Ladunga I."/>
            <person name="Lindquist E."/>
            <person name="Lucas S."/>
            <person name="Pangilinan J."/>
            <person name="Proschold T."/>
            <person name="Salamov A."/>
            <person name="Schmutz J."/>
            <person name="Weeks D."/>
            <person name="Yamada T."/>
            <person name="Claverie J.M."/>
            <person name="Grigoriev I."/>
            <person name="Van Etten J."/>
            <person name="Lomsadze A."/>
            <person name="Borodovsky M."/>
        </authorList>
    </citation>
    <scope>NUCLEOTIDE SEQUENCE [LARGE SCALE GENOMIC DNA]</scope>
    <source>
        <strain evidence="5 6">C-169</strain>
    </source>
</reference>
<evidence type="ECO:0000259" key="4">
    <source>
        <dbReference type="PROSITE" id="PS50102"/>
    </source>
</evidence>
<dbReference type="CDD" id="cd12429">
    <property type="entry name" value="RRM_DNAJC17"/>
    <property type="match status" value="1"/>
</dbReference>
<dbReference type="Pfam" id="PF00226">
    <property type="entry name" value="DnaJ"/>
    <property type="match status" value="1"/>
</dbReference>
<evidence type="ECO:0000313" key="5">
    <source>
        <dbReference type="EMBL" id="EIE22754.1"/>
    </source>
</evidence>
<dbReference type="PROSITE" id="PS50102">
    <property type="entry name" value="RRM"/>
    <property type="match status" value="1"/>
</dbReference>
<accession>I0YWI5</accession>
<name>I0YWI5_COCSC</name>
<dbReference type="Gene3D" id="3.30.70.330">
    <property type="match status" value="1"/>
</dbReference>
<feature type="compositionally biased region" description="Basic and acidic residues" evidence="2">
    <location>
        <begin position="96"/>
        <end position="116"/>
    </location>
</feature>
<dbReference type="eggNOG" id="KOG0691">
    <property type="taxonomic scope" value="Eukaryota"/>
</dbReference>
<dbReference type="SUPFAM" id="SSF46565">
    <property type="entry name" value="Chaperone J-domain"/>
    <property type="match status" value="1"/>
</dbReference>
<feature type="compositionally biased region" description="Low complexity" evidence="2">
    <location>
        <begin position="329"/>
        <end position="350"/>
    </location>
</feature>
<protein>
    <submittedName>
        <fullName evidence="5">DnaJ-domain-containing protein</fullName>
    </submittedName>
</protein>
<dbReference type="STRING" id="574566.I0YWI5"/>
<dbReference type="Gene3D" id="1.10.287.110">
    <property type="entry name" value="DnaJ domain"/>
    <property type="match status" value="1"/>
</dbReference>
<dbReference type="Proteomes" id="UP000007264">
    <property type="component" value="Unassembled WGS sequence"/>
</dbReference>
<dbReference type="InterPro" id="IPR034254">
    <property type="entry name" value="DNAJC17_RRM"/>
</dbReference>
<evidence type="ECO:0000256" key="2">
    <source>
        <dbReference type="SAM" id="MobiDB-lite"/>
    </source>
</evidence>